<accession>A0ABN9S097</accession>
<evidence type="ECO:0000313" key="2">
    <source>
        <dbReference type="Proteomes" id="UP001189429"/>
    </source>
</evidence>
<dbReference type="EMBL" id="CAUYUJ010008835">
    <property type="protein sequence ID" value="CAK0825077.1"/>
    <property type="molecule type" value="Genomic_DNA"/>
</dbReference>
<name>A0ABN9S097_9DINO</name>
<proteinExistence type="predicted"/>
<evidence type="ECO:0000313" key="1">
    <source>
        <dbReference type="EMBL" id="CAK0825077.1"/>
    </source>
</evidence>
<organism evidence="1 2">
    <name type="scientific">Prorocentrum cordatum</name>
    <dbReference type="NCBI Taxonomy" id="2364126"/>
    <lineage>
        <taxon>Eukaryota</taxon>
        <taxon>Sar</taxon>
        <taxon>Alveolata</taxon>
        <taxon>Dinophyceae</taxon>
        <taxon>Prorocentrales</taxon>
        <taxon>Prorocentraceae</taxon>
        <taxon>Prorocentrum</taxon>
    </lineage>
</organism>
<keyword evidence="2" id="KW-1185">Reference proteome</keyword>
<dbReference type="Proteomes" id="UP001189429">
    <property type="component" value="Unassembled WGS sequence"/>
</dbReference>
<protein>
    <submittedName>
        <fullName evidence="1">Uncharacterized protein</fullName>
    </submittedName>
</protein>
<comment type="caution">
    <text evidence="1">The sequence shown here is derived from an EMBL/GenBank/DDBJ whole genome shotgun (WGS) entry which is preliminary data.</text>
</comment>
<gene>
    <name evidence="1" type="ORF">PCOR1329_LOCUS25308</name>
</gene>
<reference evidence="1" key="1">
    <citation type="submission" date="2023-10" db="EMBL/GenBank/DDBJ databases">
        <authorList>
            <person name="Chen Y."/>
            <person name="Shah S."/>
            <person name="Dougan E. K."/>
            <person name="Thang M."/>
            <person name="Chan C."/>
        </authorList>
    </citation>
    <scope>NUCLEOTIDE SEQUENCE [LARGE SCALE GENOMIC DNA]</scope>
</reference>
<sequence length="154" mass="15514">MTLTLGLENISLALQVMATASRPRLDKLYADQLQRPECLATCTRDAATPGTAPVSVLKAALGLNVPTFAAAAGGGLQSDLAALLETTGGALLSGATASADTLVAGAAGLARERLNKEIGAYMDQAPPCPALSAPRLSNSAEGPCILLLKKSAGR</sequence>